<protein>
    <submittedName>
        <fullName evidence="2">Uncharacterized protein</fullName>
    </submittedName>
</protein>
<organism evidence="2 3">
    <name type="scientific">Trypanosoma rangeli</name>
    <dbReference type="NCBI Taxonomy" id="5698"/>
    <lineage>
        <taxon>Eukaryota</taxon>
        <taxon>Discoba</taxon>
        <taxon>Euglenozoa</taxon>
        <taxon>Kinetoplastea</taxon>
        <taxon>Metakinetoplastina</taxon>
        <taxon>Trypanosomatida</taxon>
        <taxon>Trypanosomatidae</taxon>
        <taxon>Trypanosoma</taxon>
        <taxon>Herpetosoma</taxon>
    </lineage>
</organism>
<dbReference type="EMBL" id="MKGL01000151">
    <property type="protein sequence ID" value="RNF04858.1"/>
    <property type="molecule type" value="Genomic_DNA"/>
</dbReference>
<accession>A0A3R7KMV1</accession>
<proteinExistence type="predicted"/>
<gene>
    <name evidence="2" type="ORF">TraAM80_05059</name>
</gene>
<feature type="region of interest" description="Disordered" evidence="1">
    <location>
        <begin position="1"/>
        <end position="45"/>
    </location>
</feature>
<feature type="compositionally biased region" description="Basic residues" evidence="1">
    <location>
        <begin position="1"/>
        <end position="19"/>
    </location>
</feature>
<comment type="caution">
    <text evidence="2">The sequence shown here is derived from an EMBL/GenBank/DDBJ whole genome shotgun (WGS) entry which is preliminary data.</text>
</comment>
<keyword evidence="3" id="KW-1185">Reference proteome</keyword>
<evidence type="ECO:0000313" key="3">
    <source>
        <dbReference type="Proteomes" id="UP000283634"/>
    </source>
</evidence>
<dbReference type="RefSeq" id="XP_029238341.1">
    <property type="nucleotide sequence ID" value="XM_029381954.1"/>
</dbReference>
<reference evidence="2 3" key="1">
    <citation type="journal article" date="2018" name="BMC Genomics">
        <title>Genomic comparison of Trypanosoma conorhini and Trypanosoma rangeli to Trypanosoma cruzi strains of high and low virulence.</title>
        <authorList>
            <person name="Bradwell K.R."/>
            <person name="Koparde V.N."/>
            <person name="Matveyev A.V."/>
            <person name="Serrano M.G."/>
            <person name="Alves J.M."/>
            <person name="Parikh H."/>
            <person name="Huang B."/>
            <person name="Lee V."/>
            <person name="Espinosa-Alvarez O."/>
            <person name="Ortiz P.A."/>
            <person name="Costa-Martins A.G."/>
            <person name="Teixeira M.M."/>
            <person name="Buck G.A."/>
        </authorList>
    </citation>
    <scope>NUCLEOTIDE SEQUENCE [LARGE SCALE GENOMIC DNA]</scope>
    <source>
        <strain evidence="2 3">AM80</strain>
    </source>
</reference>
<feature type="compositionally biased region" description="Basic and acidic residues" evidence="1">
    <location>
        <begin position="197"/>
        <end position="222"/>
    </location>
</feature>
<name>A0A3R7KMV1_TRYRA</name>
<dbReference type="AlphaFoldDB" id="A0A3R7KMV1"/>
<dbReference type="OrthoDB" id="10488643at2759"/>
<feature type="compositionally biased region" description="Basic residues" evidence="1">
    <location>
        <begin position="223"/>
        <end position="234"/>
    </location>
</feature>
<sequence>MFRCVRRLSSRPTATRHRASQAAMRTVGYNAPGPNGKSTHADEGKTLPASICPAYKTDDLAQLLQKSLPSTANVLTIDGTAGDANNSAASILRFVITCGDDVSKLQLNSEHSHPLLVLVQTSLDKDDADASEFVLSTALQQRERFKNATAIVMDAEQSTVVKPILKSLWESKLEAKNVEKAMEAPGDATVSAASEVPVKEQREAAAGDGNEGKTERQSPEVKAHRRVYLPRRRQ</sequence>
<feature type="region of interest" description="Disordered" evidence="1">
    <location>
        <begin position="183"/>
        <end position="234"/>
    </location>
</feature>
<evidence type="ECO:0000313" key="2">
    <source>
        <dbReference type="EMBL" id="RNF04858.1"/>
    </source>
</evidence>
<dbReference type="Proteomes" id="UP000283634">
    <property type="component" value="Unassembled WGS sequence"/>
</dbReference>
<dbReference type="GeneID" id="40328992"/>
<evidence type="ECO:0000256" key="1">
    <source>
        <dbReference type="SAM" id="MobiDB-lite"/>
    </source>
</evidence>
<dbReference type="VEuPathDB" id="TriTrypDB:TRSC58_01221"/>